<dbReference type="InterPro" id="IPR000182">
    <property type="entry name" value="GNAT_dom"/>
</dbReference>
<sequence length="155" mass="17649">MTVRVAETKDIDTLIKLRLEYLAHHFGRLEPKAEQALRAQLQGYFSAHLNHDFLAVLCEDSGKVVSTAYLAINEKPANPRFITGKTATVLNVYTYPEYRKRGCATQVLELLIQCAKNMNISYIELSATEAGKPLYEKLGFQVWQQPETEMRLQLT</sequence>
<dbReference type="PANTHER" id="PTHR13355:SF15">
    <property type="entry name" value="GCN5-RELATED N-ACETYLTRANSFERASE 3, CHLOROPLASTIC"/>
    <property type="match status" value="1"/>
</dbReference>
<dbReference type="InterPro" id="IPR016181">
    <property type="entry name" value="Acyl_CoA_acyltransferase"/>
</dbReference>
<dbReference type="STRING" id="258515.SAMN05192585_11425"/>
<dbReference type="EMBL" id="FNID01000014">
    <property type="protein sequence ID" value="SDN23985.1"/>
    <property type="molecule type" value="Genomic_DNA"/>
</dbReference>
<dbReference type="OrthoDB" id="119498at2"/>
<protein>
    <submittedName>
        <fullName evidence="2">L-amino acid N-acyltransferase YncA</fullName>
    </submittedName>
</protein>
<accession>A0A1G9ZS87</accession>
<evidence type="ECO:0000313" key="3">
    <source>
        <dbReference type="Proteomes" id="UP000199182"/>
    </source>
</evidence>
<keyword evidence="3" id="KW-1185">Reference proteome</keyword>
<evidence type="ECO:0000259" key="1">
    <source>
        <dbReference type="PROSITE" id="PS51186"/>
    </source>
</evidence>
<reference evidence="2 3" key="1">
    <citation type="submission" date="2016-10" db="EMBL/GenBank/DDBJ databases">
        <authorList>
            <person name="de Groot N.N."/>
        </authorList>
    </citation>
    <scope>NUCLEOTIDE SEQUENCE [LARGE SCALE GENOMIC DNA]</scope>
    <source>
        <strain evidence="2 3">CGMCC 1.5012</strain>
    </source>
</reference>
<dbReference type="SUPFAM" id="SSF55729">
    <property type="entry name" value="Acyl-CoA N-acyltransferases (Nat)"/>
    <property type="match status" value="1"/>
</dbReference>
<name>A0A1G9ZS87_9FIRM</name>
<dbReference type="AlphaFoldDB" id="A0A1G9ZS87"/>
<keyword evidence="2" id="KW-0808">Transferase</keyword>
<dbReference type="PROSITE" id="PS51186">
    <property type="entry name" value="GNAT"/>
    <property type="match status" value="1"/>
</dbReference>
<keyword evidence="2" id="KW-0012">Acyltransferase</keyword>
<organism evidence="2 3">
    <name type="scientific">Acetanaerobacterium elongatum</name>
    <dbReference type="NCBI Taxonomy" id="258515"/>
    <lineage>
        <taxon>Bacteria</taxon>
        <taxon>Bacillati</taxon>
        <taxon>Bacillota</taxon>
        <taxon>Clostridia</taxon>
        <taxon>Eubacteriales</taxon>
        <taxon>Oscillospiraceae</taxon>
        <taxon>Acetanaerobacterium</taxon>
    </lineage>
</organism>
<dbReference type="GO" id="GO:0008080">
    <property type="term" value="F:N-acetyltransferase activity"/>
    <property type="evidence" value="ECO:0007669"/>
    <property type="project" value="TreeGrafter"/>
</dbReference>
<dbReference type="Pfam" id="PF00583">
    <property type="entry name" value="Acetyltransf_1"/>
    <property type="match status" value="1"/>
</dbReference>
<feature type="domain" description="N-acetyltransferase" evidence="1">
    <location>
        <begin position="1"/>
        <end position="155"/>
    </location>
</feature>
<dbReference type="PANTHER" id="PTHR13355">
    <property type="entry name" value="GLUCOSAMINE 6-PHOSPHATE N-ACETYLTRANSFERASE"/>
    <property type="match status" value="1"/>
</dbReference>
<gene>
    <name evidence="2" type="ORF">SAMN05192585_11425</name>
</gene>
<evidence type="ECO:0000313" key="2">
    <source>
        <dbReference type="EMBL" id="SDN23985.1"/>
    </source>
</evidence>
<dbReference type="RefSeq" id="WP_092639793.1">
    <property type="nucleotide sequence ID" value="NZ_FNID01000014.1"/>
</dbReference>
<dbReference type="Proteomes" id="UP000199182">
    <property type="component" value="Unassembled WGS sequence"/>
</dbReference>
<proteinExistence type="predicted"/>
<dbReference type="Gene3D" id="3.40.630.30">
    <property type="match status" value="1"/>
</dbReference>
<dbReference type="InterPro" id="IPR039143">
    <property type="entry name" value="GNPNAT1-like"/>
</dbReference>